<dbReference type="RefSeq" id="WP_041502797.1">
    <property type="nucleotide sequence ID" value="NZ_JPIT01000016.1"/>
</dbReference>
<reference evidence="3 4" key="2">
    <citation type="submission" date="2014-07" db="EMBL/GenBank/DDBJ databases">
        <title>Porphyromonadaceae bacterium OUH 334697 = ATCC BAA-2682 = DSM 28341 draft genome.</title>
        <authorList>
            <person name="Sydenham T.V."/>
            <person name="Hasman H."/>
            <person name="Justesen U.S."/>
        </authorList>
    </citation>
    <scope>NUCLEOTIDE SEQUENCE [LARGE SCALE GENOMIC DNA]</scope>
    <source>
        <strain evidence="3 4">OUH 334697</strain>
    </source>
</reference>
<sequence length="90" mass="9854">MIIVIGLMVCGIVLGYIFRERNLKFVHKGINYAIYLLLFLLGLSVGANDDIMNNLETIGYDALLITLGAAGGSVLCAWAVYKFFFTATSK</sequence>
<dbReference type="InterPro" id="IPR005642">
    <property type="entry name" value="LysO"/>
</dbReference>
<dbReference type="Pfam" id="PF03956">
    <property type="entry name" value="Lys_export"/>
    <property type="match status" value="1"/>
</dbReference>
<gene>
    <name evidence="2" type="ORF">BA92_13740</name>
    <name evidence="3" type="ORF">IE90_05090</name>
</gene>
<protein>
    <submittedName>
        <fullName evidence="2">Membrane protein</fullName>
    </submittedName>
</protein>
<evidence type="ECO:0000313" key="2">
    <source>
        <dbReference type="EMBL" id="KIO42919.1"/>
    </source>
</evidence>
<keyword evidence="1" id="KW-0812">Transmembrane</keyword>
<dbReference type="Proteomes" id="UP000031980">
    <property type="component" value="Unassembled WGS sequence"/>
</dbReference>
<comment type="caution">
    <text evidence="2">The sequence shown here is derived from an EMBL/GenBank/DDBJ whole genome shotgun (WGS) entry which is preliminary data.</text>
</comment>
<dbReference type="GO" id="GO:0015661">
    <property type="term" value="F:L-lysine efflux transmembrane transporter activity"/>
    <property type="evidence" value="ECO:0007669"/>
    <property type="project" value="InterPro"/>
</dbReference>
<evidence type="ECO:0000313" key="3">
    <source>
        <dbReference type="EMBL" id="KIO46178.1"/>
    </source>
</evidence>
<keyword evidence="1" id="KW-0472">Membrane</keyword>
<dbReference type="Proteomes" id="UP000031937">
    <property type="component" value="Unassembled WGS sequence"/>
</dbReference>
<reference evidence="2 5" key="1">
    <citation type="submission" date="2014-07" db="EMBL/GenBank/DDBJ databases">
        <title>Porphyromonadaceae bacterium OUH 308042 = ATCC BAA-2681 = DSM 28342 draft genome.</title>
        <authorList>
            <person name="Sydenham T.V."/>
            <person name="Hasman H."/>
            <person name="Justensen U.S."/>
        </authorList>
    </citation>
    <scope>NUCLEOTIDE SEQUENCE [LARGE SCALE GENOMIC DNA]</scope>
    <source>
        <strain evidence="2 5">OUH 308042</strain>
    </source>
</reference>
<evidence type="ECO:0000256" key="1">
    <source>
        <dbReference type="SAM" id="Phobius"/>
    </source>
</evidence>
<dbReference type="EMBL" id="JPIT01000016">
    <property type="protein sequence ID" value="KIO46178.1"/>
    <property type="molecule type" value="Genomic_DNA"/>
</dbReference>
<dbReference type="OrthoDB" id="711065at2"/>
<dbReference type="EMBL" id="JPIU01000049">
    <property type="protein sequence ID" value="KIO42919.1"/>
    <property type="molecule type" value="Genomic_DNA"/>
</dbReference>
<organism evidence="2 5">
    <name type="scientific">Sanguibacteroides justesenii</name>
    <dbReference type="NCBI Taxonomy" id="1547597"/>
    <lineage>
        <taxon>Bacteria</taxon>
        <taxon>Pseudomonadati</taxon>
        <taxon>Bacteroidota</taxon>
        <taxon>Bacteroidia</taxon>
        <taxon>Bacteroidales</taxon>
        <taxon>Porphyromonadaceae</taxon>
        <taxon>Sanguibacteroides</taxon>
    </lineage>
</organism>
<keyword evidence="5" id="KW-1185">Reference proteome</keyword>
<proteinExistence type="predicted"/>
<evidence type="ECO:0000313" key="5">
    <source>
        <dbReference type="Proteomes" id="UP000031980"/>
    </source>
</evidence>
<name>A0A0C3RDM9_9PORP</name>
<keyword evidence="1" id="KW-1133">Transmembrane helix</keyword>
<evidence type="ECO:0000313" key="4">
    <source>
        <dbReference type="Proteomes" id="UP000031937"/>
    </source>
</evidence>
<feature type="transmembrane region" description="Helical" evidence="1">
    <location>
        <begin position="58"/>
        <end position="81"/>
    </location>
</feature>
<dbReference type="AlphaFoldDB" id="A0A0C3RDM9"/>
<feature type="transmembrane region" description="Helical" evidence="1">
    <location>
        <begin position="29"/>
        <end position="46"/>
    </location>
</feature>
<accession>A0A0C3RDM9</accession>